<dbReference type="InterPro" id="IPR037239">
    <property type="entry name" value="OSBP_sf"/>
</dbReference>
<keyword evidence="2" id="KW-0813">Transport</keyword>
<sequence>MYVDIRIRPYIKVSVKFLSSRTQSLSPSLVQFPRISAKNLKLPESVVFANRITTLSPISKHNLINQCASYRDFVKTPPESAMPLTRSKSLPSTDAMAENGGSDRQNLSSGRSVAGILHKWTNYGKGWRSRWFLLRDGILSYSKIRRPENVKMLSPSDDVRLIGDNSTDRLSRMYSCSGRGRRKHHKTIGIVHLKVSSYRESKSDNKKFYIFTANKTLHLRTDSRSDRAAWLQALASTRRILPLQSISGDFSFVSPKDLSISTERLKKRLRENGINESLVKECEEIVDSEFSEVQEQIKLLHEERTKLLDALKQLEMANLEAEASGIHESVYQLPNHNYSSLRSGKYSECSTSASSDVFEDISEEDEPSFHDTIECFSEPDAGSENMHFKRRTRLPDPAEKEKGVSLWSMIKDNVGKDLSRGNSLLRALYVAAFAVSGYASTEGRHCKPFNPLLGETYEADFPEKGIRFFSEKVSHHPTVIACHCEGKGWKFWGDTNLRSKFWGRSIQLEPVGVLTLEFDDGETFQWSKVTTTIYNILLGKLYCDHHGTMQIRGNRQYSSTLKFKEQSILDRNPHQVNGFVEDVTGKKAATVFGKWNDSLHYVSGDAFNKASASLLWKSTKPPPNVTRYNLTSFAITLNELTPGLEEKLPPTDSRLRPDQRHLEKGEYEKANEEKQRLERRQRMSRKIQESGWRPRWFEPQGESESYKYTGGYWEARNERRWDDCPNIFGEFTEEIADWLRRRSSVHQRWSLFLFFYTQEMERGK</sequence>
<keyword evidence="8" id="KW-1185">Reference proteome</keyword>
<evidence type="ECO:0000256" key="5">
    <source>
        <dbReference type="SAM" id="MobiDB-lite"/>
    </source>
</evidence>
<dbReference type="InterPro" id="IPR011993">
    <property type="entry name" value="PH-like_dom_sf"/>
</dbReference>
<feature type="region of interest" description="Disordered" evidence="5">
    <location>
        <begin position="79"/>
        <end position="107"/>
    </location>
</feature>
<protein>
    <recommendedName>
        <fullName evidence="6">PH domain-containing protein</fullName>
    </recommendedName>
</protein>
<dbReference type="PANTHER" id="PTHR10972">
    <property type="entry name" value="OXYSTEROL-BINDING PROTEIN-RELATED"/>
    <property type="match status" value="1"/>
</dbReference>
<keyword evidence="3" id="KW-0445">Lipid transport</keyword>
<feature type="domain" description="PH" evidence="6">
    <location>
        <begin position="110"/>
        <end position="239"/>
    </location>
</feature>
<comment type="function">
    <text evidence="1">May be involved in the transport of sterols.</text>
</comment>
<comment type="caution">
    <text evidence="7">The sequence shown here is derived from an EMBL/GenBank/DDBJ whole genome shotgun (WGS) entry which is preliminary data.</text>
</comment>
<evidence type="ECO:0000256" key="4">
    <source>
        <dbReference type="ARBA" id="ARBA00023121"/>
    </source>
</evidence>
<evidence type="ECO:0000313" key="7">
    <source>
        <dbReference type="EMBL" id="KAG5405091.1"/>
    </source>
</evidence>
<gene>
    <name evidence="7" type="primary">A03p031250.1_BraROA</name>
    <name evidence="7" type="ORF">IGI04_011210</name>
</gene>
<dbReference type="InterPro" id="IPR000648">
    <property type="entry name" value="Oxysterol-bd"/>
</dbReference>
<evidence type="ECO:0000259" key="6">
    <source>
        <dbReference type="PROSITE" id="PS50003"/>
    </source>
</evidence>
<dbReference type="PROSITE" id="PS50003">
    <property type="entry name" value="PH_DOMAIN"/>
    <property type="match status" value="1"/>
</dbReference>
<dbReference type="PANTHER" id="PTHR10972:SF88">
    <property type="entry name" value="OXYSTEROL-BINDING PROTEIN-RELATED PROTEIN 2B"/>
    <property type="match status" value="1"/>
</dbReference>
<feature type="region of interest" description="Disordered" evidence="5">
    <location>
        <begin position="644"/>
        <end position="683"/>
    </location>
</feature>
<evidence type="ECO:0000313" key="8">
    <source>
        <dbReference type="Proteomes" id="UP000823674"/>
    </source>
</evidence>
<dbReference type="Proteomes" id="UP000823674">
    <property type="component" value="Chromosome A03"/>
</dbReference>
<dbReference type="SMART" id="SM00233">
    <property type="entry name" value="PH"/>
    <property type="match status" value="1"/>
</dbReference>
<dbReference type="SUPFAM" id="SSF144000">
    <property type="entry name" value="Oxysterol-binding protein-like"/>
    <property type="match status" value="1"/>
</dbReference>
<dbReference type="Gene3D" id="3.30.70.3490">
    <property type="match status" value="1"/>
</dbReference>
<dbReference type="Gene3D" id="2.40.160.120">
    <property type="match status" value="1"/>
</dbReference>
<dbReference type="EMBL" id="JADBGQ010000003">
    <property type="protein sequence ID" value="KAG5405091.1"/>
    <property type="molecule type" value="Genomic_DNA"/>
</dbReference>
<dbReference type="Pfam" id="PF15413">
    <property type="entry name" value="PH_11"/>
    <property type="match status" value="1"/>
</dbReference>
<name>A0ABQ7N2E8_BRACM</name>
<dbReference type="Pfam" id="PF01237">
    <property type="entry name" value="Oxysterol_BP"/>
    <property type="match status" value="1"/>
</dbReference>
<evidence type="ECO:0000256" key="3">
    <source>
        <dbReference type="ARBA" id="ARBA00023055"/>
    </source>
</evidence>
<keyword evidence="4" id="KW-0446">Lipid-binding</keyword>
<dbReference type="SUPFAM" id="SSF50729">
    <property type="entry name" value="PH domain-like"/>
    <property type="match status" value="1"/>
</dbReference>
<organism evidence="7 8">
    <name type="scientific">Brassica rapa subsp. trilocularis</name>
    <dbReference type="NCBI Taxonomy" id="1813537"/>
    <lineage>
        <taxon>Eukaryota</taxon>
        <taxon>Viridiplantae</taxon>
        <taxon>Streptophyta</taxon>
        <taxon>Embryophyta</taxon>
        <taxon>Tracheophyta</taxon>
        <taxon>Spermatophyta</taxon>
        <taxon>Magnoliopsida</taxon>
        <taxon>eudicotyledons</taxon>
        <taxon>Gunneridae</taxon>
        <taxon>Pentapetalae</taxon>
        <taxon>rosids</taxon>
        <taxon>malvids</taxon>
        <taxon>Brassicales</taxon>
        <taxon>Brassicaceae</taxon>
        <taxon>Brassiceae</taxon>
        <taxon>Brassica</taxon>
    </lineage>
</organism>
<accession>A0ABQ7N2E8</accession>
<dbReference type="Gene3D" id="2.30.29.30">
    <property type="entry name" value="Pleckstrin-homology domain (PH domain)/Phosphotyrosine-binding domain (PTB)"/>
    <property type="match status" value="1"/>
</dbReference>
<evidence type="ECO:0000256" key="2">
    <source>
        <dbReference type="ARBA" id="ARBA00022448"/>
    </source>
</evidence>
<proteinExistence type="predicted"/>
<reference evidence="7 8" key="1">
    <citation type="submission" date="2021-03" db="EMBL/GenBank/DDBJ databases">
        <authorList>
            <person name="King G.J."/>
            <person name="Bancroft I."/>
            <person name="Baten A."/>
            <person name="Bloomfield J."/>
            <person name="Borpatragohain P."/>
            <person name="He Z."/>
            <person name="Irish N."/>
            <person name="Irwin J."/>
            <person name="Liu K."/>
            <person name="Mauleon R.P."/>
            <person name="Moore J."/>
            <person name="Morris R."/>
            <person name="Ostergaard L."/>
            <person name="Wang B."/>
            <person name="Wells R."/>
        </authorList>
    </citation>
    <scope>NUCLEOTIDE SEQUENCE [LARGE SCALE GENOMIC DNA]</scope>
    <source>
        <strain evidence="7">R-o-18</strain>
        <tissue evidence="7">Leaf</tissue>
    </source>
</reference>
<evidence type="ECO:0000256" key="1">
    <source>
        <dbReference type="ARBA" id="ARBA00003361"/>
    </source>
</evidence>
<feature type="compositionally biased region" description="Basic and acidic residues" evidence="5">
    <location>
        <begin position="644"/>
        <end position="681"/>
    </location>
</feature>
<dbReference type="InterPro" id="IPR001849">
    <property type="entry name" value="PH_domain"/>
</dbReference>